<keyword evidence="3" id="KW-0256">Endoplasmic reticulum</keyword>
<evidence type="ECO:0000256" key="5">
    <source>
        <dbReference type="ARBA" id="ARBA00023136"/>
    </source>
</evidence>
<dbReference type="Proteomes" id="UP000710432">
    <property type="component" value="Unassembled WGS sequence"/>
</dbReference>
<feature type="compositionally biased region" description="Polar residues" evidence="7">
    <location>
        <begin position="286"/>
        <end position="300"/>
    </location>
</feature>
<dbReference type="GO" id="GO:0005789">
    <property type="term" value="C:endoplasmic reticulum membrane"/>
    <property type="evidence" value="ECO:0007669"/>
    <property type="project" value="UniProtKB-SubCell"/>
</dbReference>
<reference evidence="10" key="1">
    <citation type="submission" date="2020-03" db="EMBL/GenBank/DDBJ databases">
        <title>Studies in the Genomics of Life Span.</title>
        <authorList>
            <person name="Glass D."/>
        </authorList>
    </citation>
    <scope>NUCLEOTIDE SEQUENCE</scope>
    <source>
        <strain evidence="10">LTLLF</strain>
        <tissue evidence="10">Muscle</tissue>
    </source>
</reference>
<sequence>MDIYDTQTLGVVVFGGFMVVSAIGIFLVSTFSMKETSYEEALANQRKEMAKTHQQKGEKKKKEKTVEKKGKTKKKEEKPNGKIPDHDLDPNVTIILKEPVRVPAMAVAPTSVHSSMVHTPVATVPAMPQEKLASSPKDKKKKEKKVAKVEPAVSSIVNSIQVLASKSAILEATPKEVPMVAVPPVGSKASVPATSNQGKKGEGAQNQTKKGDGAQNQSKKGDGAQNQAKKGEGAQNQAKKGEGAQNQAKKGDGVQNQAKKGEGAQNQAKKGGEGAQNQAKKGGEGAQNQGKKGETNQNQSKKGEGGQNQAKKGEGAQNQAKKGEGPQNQGKKGEATQNQGKKMEGAQNQGKKTEGTPNQGKKGEGTQNQAKKLEGSPNQGKKAEGVQNQGKKGEGAQNQGKKGEGAQNQGKKGEGAQNQGKKGEGSPNQSTKVEVIQNQGRKAEGTPNQGKKVEGPQNQGKKGEGAQNQTKKGEGAQNQGKKGEGPQNQGKKAEGAQSQSKKGEGTQNQGKKGDGNPNQGKKGEGAPNQSRKTDAVANQGTKTEGVSNQGKKAEGAPNQGKKELESQVSCLEKETSELKEAMEQQKGKNNDLREKNWKAMEALALAERACEEKLRSLTQAKEESEKQLHLAEAQTKEVLLALLPDLSISAHQNYAEWLREVKEKGSELLKKPPASVEPSLDIVSKLREAEETQNSLQAECDQYRTILAETEGMLKDLQKSVEEEERVWKAKVGAAEEELQKSQVTVKHLEDIVEKLKGELENSDQVREHTSLLEAELEKHMAAASAECQNYAQEVAGVRQQLSDMKSHVEDGDVAGSAAVPPAEQDPIKVRVMSCPKMCP</sequence>
<feature type="compositionally biased region" description="Polar residues" evidence="7">
    <location>
        <begin position="456"/>
        <end position="510"/>
    </location>
</feature>
<organism evidence="10 11">
    <name type="scientific">Microtus ochrogaster</name>
    <name type="common">Prairie vole</name>
    <dbReference type="NCBI Taxonomy" id="79684"/>
    <lineage>
        <taxon>Eukaryota</taxon>
        <taxon>Metazoa</taxon>
        <taxon>Chordata</taxon>
        <taxon>Craniata</taxon>
        <taxon>Vertebrata</taxon>
        <taxon>Euteleostomi</taxon>
        <taxon>Mammalia</taxon>
        <taxon>Eutheria</taxon>
        <taxon>Euarchontoglires</taxon>
        <taxon>Glires</taxon>
        <taxon>Rodentia</taxon>
        <taxon>Myomorpha</taxon>
        <taxon>Muroidea</taxon>
        <taxon>Cricetidae</taxon>
        <taxon>Arvicolinae</taxon>
        <taxon>Microtus</taxon>
    </lineage>
</organism>
<comment type="subcellular location">
    <subcellularLocation>
        <location evidence="1">Endoplasmic reticulum membrane</location>
        <topology evidence="1">Single-pass membrane protein</topology>
    </subcellularLocation>
</comment>
<dbReference type="Pfam" id="PF05104">
    <property type="entry name" value="Rib_recp_KP_reg"/>
    <property type="match status" value="1"/>
</dbReference>
<gene>
    <name evidence="10" type="ORF">LTLLF_109225</name>
</gene>
<keyword evidence="4 8" id="KW-1133">Transmembrane helix</keyword>
<proteinExistence type="predicted"/>
<evidence type="ECO:0000256" key="1">
    <source>
        <dbReference type="ARBA" id="ARBA00004389"/>
    </source>
</evidence>
<feature type="coiled-coil region" evidence="6">
    <location>
        <begin position="686"/>
        <end position="801"/>
    </location>
</feature>
<feature type="compositionally biased region" description="Basic and acidic residues" evidence="7">
    <location>
        <begin position="45"/>
        <end position="57"/>
    </location>
</feature>
<evidence type="ECO:0000256" key="3">
    <source>
        <dbReference type="ARBA" id="ARBA00022824"/>
    </source>
</evidence>
<evidence type="ECO:0000313" key="10">
    <source>
        <dbReference type="EMBL" id="KAH0521088.1"/>
    </source>
</evidence>
<feature type="compositionally biased region" description="Polar residues" evidence="7">
    <location>
        <begin position="192"/>
        <end position="268"/>
    </location>
</feature>
<dbReference type="AlphaFoldDB" id="A0A8J6H3N4"/>
<feature type="region of interest" description="Disordered" evidence="7">
    <location>
        <begin position="122"/>
        <end position="146"/>
    </location>
</feature>
<name>A0A8J6H3N4_MICOH</name>
<feature type="compositionally biased region" description="Basic and acidic residues" evidence="7">
    <location>
        <begin position="64"/>
        <end position="89"/>
    </location>
</feature>
<dbReference type="GO" id="GO:0015031">
    <property type="term" value="P:protein transport"/>
    <property type="evidence" value="ECO:0007669"/>
    <property type="project" value="InterPro"/>
</dbReference>
<dbReference type="PANTHER" id="PTHR18939">
    <property type="entry name" value="RIBOSOME BINDING PROTEIN-1"/>
    <property type="match status" value="1"/>
</dbReference>
<feature type="domain" description="Ribosome receptor lysine/proline rich" evidence="9">
    <location>
        <begin position="33"/>
        <end position="167"/>
    </location>
</feature>
<evidence type="ECO:0000256" key="2">
    <source>
        <dbReference type="ARBA" id="ARBA00022692"/>
    </source>
</evidence>
<evidence type="ECO:0000256" key="4">
    <source>
        <dbReference type="ARBA" id="ARBA00022989"/>
    </source>
</evidence>
<feature type="compositionally biased region" description="Polar residues" evidence="7">
    <location>
        <begin position="536"/>
        <end position="550"/>
    </location>
</feature>
<feature type="transmembrane region" description="Helical" evidence="8">
    <location>
        <begin position="6"/>
        <end position="28"/>
    </location>
</feature>
<dbReference type="PANTHER" id="PTHR18939:SF4">
    <property type="entry name" value="RIBOSOME-BINDING PROTEIN 1"/>
    <property type="match status" value="1"/>
</dbReference>
<evidence type="ECO:0000256" key="6">
    <source>
        <dbReference type="SAM" id="Coils"/>
    </source>
</evidence>
<comment type="caution">
    <text evidence="10">The sequence shown here is derived from an EMBL/GenBank/DDBJ whole genome shotgun (WGS) entry which is preliminary data.</text>
</comment>
<dbReference type="EMBL" id="JAATJU010000281">
    <property type="protein sequence ID" value="KAH0521088.1"/>
    <property type="molecule type" value="Genomic_DNA"/>
</dbReference>
<dbReference type="InterPro" id="IPR040248">
    <property type="entry name" value="RRBP1"/>
</dbReference>
<keyword evidence="5 8" id="KW-0472">Membrane</keyword>
<feature type="region of interest" description="Disordered" evidence="7">
    <location>
        <begin position="803"/>
        <end position="823"/>
    </location>
</feature>
<feature type="region of interest" description="Disordered" evidence="7">
    <location>
        <begin position="182"/>
        <end position="594"/>
    </location>
</feature>
<feature type="compositionally biased region" description="Polar residues" evidence="7">
    <location>
        <begin position="316"/>
        <end position="370"/>
    </location>
</feature>
<dbReference type="InterPro" id="IPR007794">
    <property type="entry name" value="Rib_rcpt_KP"/>
</dbReference>
<evidence type="ECO:0000256" key="8">
    <source>
        <dbReference type="SAM" id="Phobius"/>
    </source>
</evidence>
<keyword evidence="6" id="KW-0175">Coiled coil</keyword>
<evidence type="ECO:0000256" key="7">
    <source>
        <dbReference type="SAM" id="MobiDB-lite"/>
    </source>
</evidence>
<accession>A0A8J6H3N4</accession>
<protein>
    <submittedName>
        <fullName evidence="10">Ribosome-binding protein 1</fullName>
    </submittedName>
</protein>
<feature type="region of interest" description="Disordered" evidence="7">
    <location>
        <begin position="44"/>
        <end position="89"/>
    </location>
</feature>
<evidence type="ECO:0000313" key="11">
    <source>
        <dbReference type="Proteomes" id="UP000710432"/>
    </source>
</evidence>
<keyword evidence="2 8" id="KW-0812">Transmembrane</keyword>
<feature type="compositionally biased region" description="Basic and acidic residues" evidence="7">
    <location>
        <begin position="560"/>
        <end position="594"/>
    </location>
</feature>
<feature type="compositionally biased region" description="Polar residues" evidence="7">
    <location>
        <begin position="386"/>
        <end position="440"/>
    </location>
</feature>
<evidence type="ECO:0000259" key="9">
    <source>
        <dbReference type="Pfam" id="PF05104"/>
    </source>
</evidence>